<keyword evidence="2" id="KW-1185">Reference proteome</keyword>
<dbReference type="EMBL" id="BNAG01000003">
    <property type="protein sequence ID" value="GHE64877.1"/>
    <property type="molecule type" value="Genomic_DNA"/>
</dbReference>
<reference evidence="2" key="1">
    <citation type="journal article" date="2019" name="Int. J. Syst. Evol. Microbiol.">
        <title>The Global Catalogue of Microorganisms (GCM) 10K type strain sequencing project: providing services to taxonomists for standard genome sequencing and annotation.</title>
        <authorList>
            <consortium name="The Broad Institute Genomics Platform"/>
            <consortium name="The Broad Institute Genome Sequencing Center for Infectious Disease"/>
            <person name="Wu L."/>
            <person name="Ma J."/>
        </authorList>
    </citation>
    <scope>NUCLEOTIDE SEQUENCE [LARGE SCALE GENOMIC DNA]</scope>
    <source>
        <strain evidence="2">CGMCC 1.15111</strain>
    </source>
</reference>
<proteinExistence type="predicted"/>
<name>A0ABQ3IAD9_9BACT</name>
<sequence>MSQQGLIGSSVVTGQVKYLNGFLGVERAWHIGFVRRFKDYVGIVATLRRYSDGATHNLYYDNGDFVNWANTDLLNFVNGQTVEILFYNQVPEANSAFDQATSAAGERPIIYTSSAFNTATGYPDFKAWKFNGTTQYLFGNTFNWTTSQEPLYQIVAGEHISGTYAQSFAHTSVSASWQAAILGGASIGGSLRTGTATTTVTTPFTGSNPSIIGYQERSSSRTFSINGNEVLTENTSNPLNGTNTSSGIYFGRLRGRDLIMWGGKMFESLGFFSIKDTLVNYEGVEIPERLAIERVMNKTYQF</sequence>
<evidence type="ECO:0000313" key="2">
    <source>
        <dbReference type="Proteomes" id="UP000658258"/>
    </source>
</evidence>
<evidence type="ECO:0000313" key="1">
    <source>
        <dbReference type="EMBL" id="GHE64877.1"/>
    </source>
</evidence>
<accession>A0ABQ3IAD9</accession>
<dbReference type="RefSeq" id="WP_189630103.1">
    <property type="nucleotide sequence ID" value="NZ_BNAG01000003.1"/>
</dbReference>
<protein>
    <submittedName>
        <fullName evidence="1">Uncharacterized protein</fullName>
    </submittedName>
</protein>
<comment type="caution">
    <text evidence="1">The sequence shown here is derived from an EMBL/GenBank/DDBJ whole genome shotgun (WGS) entry which is preliminary data.</text>
</comment>
<organism evidence="1 2">
    <name type="scientific">Roseivirga thermotolerans</name>
    <dbReference type="NCBI Taxonomy" id="1758176"/>
    <lineage>
        <taxon>Bacteria</taxon>
        <taxon>Pseudomonadati</taxon>
        <taxon>Bacteroidota</taxon>
        <taxon>Cytophagia</taxon>
        <taxon>Cytophagales</taxon>
        <taxon>Roseivirgaceae</taxon>
        <taxon>Roseivirga</taxon>
    </lineage>
</organism>
<gene>
    <name evidence="1" type="ORF">GCM10011340_19850</name>
</gene>
<dbReference type="Proteomes" id="UP000658258">
    <property type="component" value="Unassembled WGS sequence"/>
</dbReference>